<dbReference type="InterPro" id="IPR003959">
    <property type="entry name" value="ATPase_AAA_core"/>
</dbReference>
<dbReference type="PANTHER" id="PTHR43581">
    <property type="entry name" value="ATP/GTP PHOSPHATASE"/>
    <property type="match status" value="1"/>
</dbReference>
<keyword evidence="4" id="KW-1185">Reference proteome</keyword>
<name>A0ABQ0A090_9GAMM</name>
<dbReference type="InterPro" id="IPR051396">
    <property type="entry name" value="Bact_Antivir_Def_Nuclease"/>
</dbReference>
<comment type="caution">
    <text evidence="3">The sequence shown here is derived from an EMBL/GenBank/DDBJ whole genome shotgun (WGS) entry which is preliminary data.</text>
</comment>
<dbReference type="PANTHER" id="PTHR43581:SF4">
    <property type="entry name" value="ATP_GTP PHOSPHATASE"/>
    <property type="match status" value="1"/>
</dbReference>
<dbReference type="SUPFAM" id="SSF52540">
    <property type="entry name" value="P-loop containing nucleoside triphosphate hydrolases"/>
    <property type="match status" value="1"/>
</dbReference>
<dbReference type="RefSeq" id="WP_353294909.1">
    <property type="nucleotide sequence ID" value="NZ_BAABWH010000004.1"/>
</dbReference>
<accession>A0ABQ0A090</accession>
<proteinExistence type="predicted"/>
<feature type="domain" description="OLD protein-like TOPRIM" evidence="2">
    <location>
        <begin position="387"/>
        <end position="453"/>
    </location>
</feature>
<dbReference type="Pfam" id="PF20469">
    <property type="entry name" value="OLD-like_TOPRIM"/>
    <property type="match status" value="1"/>
</dbReference>
<evidence type="ECO:0000313" key="4">
    <source>
        <dbReference type="Proteomes" id="UP001481413"/>
    </source>
</evidence>
<organism evidence="3 4">
    <name type="scientific">Thalassolituus maritimus</name>
    <dbReference type="NCBI Taxonomy" id="484498"/>
    <lineage>
        <taxon>Bacteria</taxon>
        <taxon>Pseudomonadati</taxon>
        <taxon>Pseudomonadota</taxon>
        <taxon>Gammaproteobacteria</taxon>
        <taxon>Oceanospirillales</taxon>
        <taxon>Oceanospirillaceae</taxon>
        <taxon>Thalassolituus</taxon>
    </lineage>
</organism>
<keyword evidence="3" id="KW-0540">Nuclease</keyword>
<dbReference type="InterPro" id="IPR034139">
    <property type="entry name" value="TOPRIM_OLD"/>
</dbReference>
<feature type="domain" description="ATPase AAA-type core" evidence="1">
    <location>
        <begin position="29"/>
        <end position="331"/>
    </location>
</feature>
<dbReference type="GO" id="GO:0004519">
    <property type="term" value="F:endonuclease activity"/>
    <property type="evidence" value="ECO:0007669"/>
    <property type="project" value="UniProtKB-KW"/>
</dbReference>
<keyword evidence="3" id="KW-0378">Hydrolase</keyword>
<reference evidence="3 4" key="1">
    <citation type="submission" date="2024-04" db="EMBL/GenBank/DDBJ databases">
        <title>Draft genome sequence of Thalassolituus maritimus NBRC 116585.</title>
        <authorList>
            <person name="Miyakawa T."/>
            <person name="Kusuya Y."/>
            <person name="Miura T."/>
        </authorList>
    </citation>
    <scope>NUCLEOTIDE SEQUENCE [LARGE SCALE GENOMIC DNA]</scope>
    <source>
        <strain evidence="3 4">5NW40-0001</strain>
    </source>
</reference>
<evidence type="ECO:0000313" key="3">
    <source>
        <dbReference type="EMBL" id="GAA6145820.1"/>
    </source>
</evidence>
<dbReference type="CDD" id="cd00267">
    <property type="entry name" value="ABC_ATPase"/>
    <property type="match status" value="1"/>
</dbReference>
<keyword evidence="3" id="KW-0255">Endonuclease</keyword>
<dbReference type="Pfam" id="PF13304">
    <property type="entry name" value="AAA_21"/>
    <property type="match status" value="1"/>
</dbReference>
<protein>
    <submittedName>
        <fullName evidence="3">ATP-dependent endonuclease</fullName>
    </submittedName>
</protein>
<gene>
    <name evidence="3" type="ORF">NBRC116585_19380</name>
</gene>
<dbReference type="Proteomes" id="UP001481413">
    <property type="component" value="Unassembled WGS sequence"/>
</dbReference>
<dbReference type="EMBL" id="BAABWH010000004">
    <property type="protein sequence ID" value="GAA6145820.1"/>
    <property type="molecule type" value="Genomic_DNA"/>
</dbReference>
<evidence type="ECO:0000259" key="1">
    <source>
        <dbReference type="Pfam" id="PF13304"/>
    </source>
</evidence>
<dbReference type="Gene3D" id="3.40.50.300">
    <property type="entry name" value="P-loop containing nucleotide triphosphate hydrolases"/>
    <property type="match status" value="1"/>
</dbReference>
<evidence type="ECO:0000259" key="2">
    <source>
        <dbReference type="Pfam" id="PF20469"/>
    </source>
</evidence>
<dbReference type="InterPro" id="IPR027417">
    <property type="entry name" value="P-loop_NTPase"/>
</dbReference>
<sequence>MSHKLSEVQIKNFKSCINTELKLSGYTPLIGYNNAGKSNALTAIQWLLKKTSLGLDDFFDRASPVEVIGVIEGISQDLLGQMNANHRSSIENYITDEKLKIRRVQLTPNAKAAEIRISVWSDTEQDWVPNPNGIDNALKSILPEPIRIGAMENAAEDASKAKSTTTIGKLLAEFLEPVRAAHEVELAGHLGEVSRRISSDGDMRFGELAVIDQNVNRRIDDLFPGMSLKLHFETPTFDELIKSGSIKVYENQNQGRDFSSYGHGAQRSIQMALVQYLAEVKRGAGGQLTTTLLLIDEPELYLHPFAVEQIRQALLALSQNGYQVVLSTHSAQMVTSDQAKYSLLIRKNTQRGTYARVRLADAIQALVPDSVHQMEQLFSLSHSTQVLFAEQVALTEGKTELRLLPFIFETASGRTLGQEKLALVAQSGVSDTRKSLDILDAMDLPAKAIVDLDYAFTRAINDGYLQDTDPDINALKIILQRLEQQGAITLHTNGLPKKGVVKPSKAFELLANEQDAVIHIENLHNRLKAQGIWVWTKGAIEAHIGTASKDELAWSQFKASVDSDGLEATCPQHQTLIDLVSWLRV</sequence>